<reference evidence="1" key="1">
    <citation type="journal article" date="2021" name="Proc. Natl. Acad. Sci. U.S.A.">
        <title>A Catalog of Tens of Thousands of Viruses from Human Metagenomes Reveals Hidden Associations with Chronic Diseases.</title>
        <authorList>
            <person name="Tisza M.J."/>
            <person name="Buck C.B."/>
        </authorList>
    </citation>
    <scope>NUCLEOTIDE SEQUENCE</scope>
    <source>
        <strain evidence="1">CtzO58</strain>
    </source>
</reference>
<name>A0A8S5UWS5_9CAUD</name>
<proteinExistence type="predicted"/>
<dbReference type="EMBL" id="BK016157">
    <property type="protein sequence ID" value="DAF98929.1"/>
    <property type="molecule type" value="Genomic_DNA"/>
</dbReference>
<sequence length="39" mass="4355">MAFSKYKSKSEMNETFAKSLHDSSSFLPVGHCAYGIQQV</sequence>
<evidence type="ECO:0000313" key="1">
    <source>
        <dbReference type="EMBL" id="DAF98929.1"/>
    </source>
</evidence>
<organism evidence="1">
    <name type="scientific">Siphoviridae sp. ctzO58</name>
    <dbReference type="NCBI Taxonomy" id="2825748"/>
    <lineage>
        <taxon>Viruses</taxon>
        <taxon>Duplodnaviria</taxon>
        <taxon>Heunggongvirae</taxon>
        <taxon>Uroviricota</taxon>
        <taxon>Caudoviricetes</taxon>
    </lineage>
</organism>
<protein>
    <submittedName>
        <fullName evidence="1">Uncharacterized protein</fullName>
    </submittedName>
</protein>
<accession>A0A8S5UWS5</accession>